<dbReference type="InterPro" id="IPR027417">
    <property type="entry name" value="P-loop_NTPase"/>
</dbReference>
<evidence type="ECO:0000259" key="8">
    <source>
        <dbReference type="Pfam" id="PF25373"/>
    </source>
</evidence>
<dbReference type="Pfam" id="PF13872">
    <property type="entry name" value="AAA_34"/>
    <property type="match status" value="1"/>
</dbReference>
<evidence type="ECO:0000259" key="7">
    <source>
        <dbReference type="Pfam" id="PF13872"/>
    </source>
</evidence>
<evidence type="ECO:0000313" key="10">
    <source>
        <dbReference type="Proteomes" id="UP001186944"/>
    </source>
</evidence>
<name>A0AA88XM28_PINIB</name>
<comment type="caution">
    <text evidence="9">The sequence shown here is derived from an EMBL/GenBank/DDBJ whole genome shotgun (WGS) entry which is preliminary data.</text>
</comment>
<accession>A0AA88XM28</accession>
<evidence type="ECO:0000256" key="3">
    <source>
        <dbReference type="ARBA" id="ARBA00023054"/>
    </source>
</evidence>
<dbReference type="GO" id="GO:0009967">
    <property type="term" value="P:positive regulation of signal transduction"/>
    <property type="evidence" value="ECO:0007669"/>
    <property type="project" value="UniProtKB-ARBA"/>
</dbReference>
<protein>
    <submittedName>
        <fullName evidence="9">Uncharacterized protein</fullName>
    </submittedName>
</protein>
<dbReference type="InterPro" id="IPR039187">
    <property type="entry name" value="SNO_AAA"/>
</dbReference>
<feature type="domain" description="Strawberry notch helicase C" evidence="6">
    <location>
        <begin position="946"/>
        <end position="1221"/>
    </location>
</feature>
<evidence type="ECO:0000259" key="6">
    <source>
        <dbReference type="Pfam" id="PF13871"/>
    </source>
</evidence>
<comment type="similarity">
    <text evidence="2">Belongs to the SBNO family.</text>
</comment>
<dbReference type="PANTHER" id="PTHR12706">
    <property type="entry name" value="STRAWBERRY NOTCH-RELATED"/>
    <property type="match status" value="1"/>
</dbReference>
<dbReference type="GO" id="GO:0005634">
    <property type="term" value="C:nucleus"/>
    <property type="evidence" value="ECO:0007669"/>
    <property type="project" value="UniProtKB-SubCell"/>
</dbReference>
<dbReference type="GO" id="GO:0031490">
    <property type="term" value="F:chromatin DNA binding"/>
    <property type="evidence" value="ECO:0007669"/>
    <property type="project" value="TreeGrafter"/>
</dbReference>
<evidence type="ECO:0000256" key="2">
    <source>
        <dbReference type="ARBA" id="ARBA00006992"/>
    </source>
</evidence>
<dbReference type="FunFam" id="3.40.50.300:FF:000282">
    <property type="entry name" value="Strawberry notch homolog 1 (Drosophila)"/>
    <property type="match status" value="1"/>
</dbReference>
<feature type="compositionally biased region" description="Acidic residues" evidence="5">
    <location>
        <begin position="817"/>
        <end position="834"/>
    </location>
</feature>
<keyword evidence="10" id="KW-1185">Reference proteome</keyword>
<reference evidence="9" key="1">
    <citation type="submission" date="2019-08" db="EMBL/GenBank/DDBJ databases">
        <title>The improved chromosome-level genome for the pearl oyster Pinctada fucata martensii using PacBio sequencing and Hi-C.</title>
        <authorList>
            <person name="Zheng Z."/>
        </authorList>
    </citation>
    <scope>NUCLEOTIDE SEQUENCE</scope>
    <source>
        <strain evidence="9">ZZ-2019</strain>
        <tissue evidence="9">Adductor muscle</tissue>
    </source>
</reference>
<feature type="domain" description="Strawberry notch AAA" evidence="7">
    <location>
        <begin position="334"/>
        <end position="639"/>
    </location>
</feature>
<dbReference type="PANTHER" id="PTHR12706:SF30">
    <property type="entry name" value="PROTEIN STRAWBERRY NOTCH-RELATED"/>
    <property type="match status" value="1"/>
</dbReference>
<feature type="compositionally biased region" description="Polar residues" evidence="5">
    <location>
        <begin position="894"/>
        <end position="906"/>
    </location>
</feature>
<keyword evidence="4" id="KW-0539">Nucleus</keyword>
<dbReference type="Pfam" id="PF25373">
    <property type="entry name" value="SBNO"/>
    <property type="match status" value="1"/>
</dbReference>
<feature type="compositionally biased region" description="Basic residues" evidence="5">
    <location>
        <begin position="851"/>
        <end position="869"/>
    </location>
</feature>
<dbReference type="Proteomes" id="UP001186944">
    <property type="component" value="Unassembled WGS sequence"/>
</dbReference>
<evidence type="ECO:0000256" key="5">
    <source>
        <dbReference type="SAM" id="MobiDB-lite"/>
    </source>
</evidence>
<organism evidence="9 10">
    <name type="scientific">Pinctada imbricata</name>
    <name type="common">Atlantic pearl-oyster</name>
    <name type="synonym">Pinctada martensii</name>
    <dbReference type="NCBI Taxonomy" id="66713"/>
    <lineage>
        <taxon>Eukaryota</taxon>
        <taxon>Metazoa</taxon>
        <taxon>Spiralia</taxon>
        <taxon>Lophotrochozoa</taxon>
        <taxon>Mollusca</taxon>
        <taxon>Bivalvia</taxon>
        <taxon>Autobranchia</taxon>
        <taxon>Pteriomorphia</taxon>
        <taxon>Pterioida</taxon>
        <taxon>Pterioidea</taxon>
        <taxon>Pteriidae</taxon>
        <taxon>Pinctada</taxon>
    </lineage>
</organism>
<evidence type="ECO:0000256" key="1">
    <source>
        <dbReference type="ARBA" id="ARBA00004123"/>
    </source>
</evidence>
<dbReference type="GO" id="GO:0006355">
    <property type="term" value="P:regulation of DNA-templated transcription"/>
    <property type="evidence" value="ECO:0007669"/>
    <property type="project" value="InterPro"/>
</dbReference>
<comment type="subcellular location">
    <subcellularLocation>
        <location evidence="1">Nucleus</location>
    </subcellularLocation>
</comment>
<feature type="non-terminal residue" evidence="9">
    <location>
        <position position="1"/>
    </location>
</feature>
<evidence type="ECO:0000313" key="9">
    <source>
        <dbReference type="EMBL" id="KAK3083657.1"/>
    </source>
</evidence>
<dbReference type="InterPro" id="IPR026741">
    <property type="entry name" value="SNO"/>
</dbReference>
<dbReference type="EMBL" id="VSWD01000013">
    <property type="protein sequence ID" value="KAK3083657.1"/>
    <property type="molecule type" value="Genomic_DNA"/>
</dbReference>
<evidence type="ECO:0000256" key="4">
    <source>
        <dbReference type="ARBA" id="ARBA00023242"/>
    </source>
</evidence>
<sequence>IHRSASSPAIIRIPASSLQKLEKSTNGIKVQTSQGTIPLQGGTRIIKITRVGNKQTTSAIKLPASASTINLKNSNTTAVKLGSFVTKAPNSNSQTVNVASTTNNASSAQGINFSDLVKSTTTSGQTINLSNLVSRNPQTGARTINLADLASARGKRIVISSTSGNASISNLPSVISSGNTTLNSTRVGPNPFLRESSPIMRSDSPVQFMGYTRPNDHVRENSISLLHNGPGSLHHSASTPAMSSFMAHNSNNRIPNDGIAAIKTNLTQKDVSRLWSNEDVKLRNYGPAVQQMSKQQLLGGGFEEEEVDDAEAEELGHAETYNEYMPTKLSIGIKHPDPVVETSSLASVEPPNIWYKLSIPENIIDEGELSALQLESITYASQRHEVVMASGERGGFLIGDGAGVGKGRTIAGIIYENYLLGRKRALWLSVSNDLKVDAERDLRDIGAGRIEVHALNKFKYAKISSKENGSVKKGVIFATYSSLIGESQSTGKYKTRFKQLLKWFGKDFDGVIVFDECHKAKNLCPVGSSKPTKTGQTVLELQNRLPKARIVYASATGASEPRNMAYMTRLGLWGPGTPFKEFNDFIQAVERRGVGAMELVAMDMKLRGMYIARQLSFKGVSFKVDEISLEEEFVKMYNESVKMWVTARERFHKAAQLIDAEQRMKKSMWGQFWSAHQRFFKYLCISAKVNHCVRIAREAVKNGKCVVIGLQSTGEARTLEQLEEQGGELNDFVSTAKGVFQTLVEKHFPAPDRKKTFDIFGLSSYKSYTKEESAPASPMNNKRKKEQTNNHKAKKSKPSHSSGESGSESSDSGSDISDLDFDEASENSDSDPDDFNPFGNDSDSDEDPWLKKKQNKQKPKNHKKKKKKSKGVDFDEEFDKALAAAGLLKKNNPIKESNGSTVNGGNVQPKKEEDSLYSMDAVEQAMAMKRELLDLLEEVGDNLPPNTLDHLIDELGGPENVAEMTGRKGRVVCTDEGINYESRSETDVPLEILNLTEKQRFMDGEKNVAIISEAASSGISLQADRRAINQRRRVHITLELPWSADRAIQQFGRTHRSNQVNAPEYSFLISELAGEQRFASTVAKRLESLGALTHGDRRATESRDLSRFNFDNKYGRAALESVMKSLVGYEAPLVSLPKTYKGDFMEDVKKALAGVGIITLDDTLSFPMLDKDYNNISKFLNRILGMEVQLQNALFLYFSNTLTSIILEAKRSGRWDLGILDLGSGGESVKKLETKIFVGSTSANTARTELTTVSIERGMSWGQAIDIWRKYTGLEDGFYVSLSDRNLKKTAVLAVYHGTNKKKEKLFDVYRPNTGRQLHTESLENLKKKYKKVLPDNARQYWEEQYEASARICSHAYWKGNCKKASLGLQCEIGLRTRTFHILSGSVLSVWSKVESVLAAMPGGTASKMQIIRIRTDCGQRIVGSLIPGNCVKALIDILSQDCDKSFTEKHPQPSEESHLSMPIFC</sequence>
<feature type="domain" description="SBNO alpha/beta" evidence="8">
    <location>
        <begin position="1259"/>
        <end position="1376"/>
    </location>
</feature>
<dbReference type="InterPro" id="IPR057332">
    <property type="entry name" value="SBNO_a/b_dom"/>
</dbReference>
<feature type="region of interest" description="Disordered" evidence="5">
    <location>
        <begin position="770"/>
        <end position="872"/>
    </location>
</feature>
<dbReference type="GO" id="GO:0042393">
    <property type="term" value="F:histone binding"/>
    <property type="evidence" value="ECO:0007669"/>
    <property type="project" value="TreeGrafter"/>
</dbReference>
<dbReference type="Gene3D" id="3.40.50.300">
    <property type="entry name" value="P-loop containing nucleotide triphosphate hydrolases"/>
    <property type="match status" value="2"/>
</dbReference>
<dbReference type="SUPFAM" id="SSF52540">
    <property type="entry name" value="P-loop containing nucleoside triphosphate hydrolases"/>
    <property type="match status" value="2"/>
</dbReference>
<gene>
    <name evidence="9" type="ORF">FSP39_000867</name>
</gene>
<feature type="compositionally biased region" description="Low complexity" evidence="5">
    <location>
        <begin position="799"/>
        <end position="816"/>
    </location>
</feature>
<dbReference type="Pfam" id="PF13871">
    <property type="entry name" value="Helicase_C_4"/>
    <property type="match status" value="1"/>
</dbReference>
<proteinExistence type="inferred from homology"/>
<dbReference type="InterPro" id="IPR026937">
    <property type="entry name" value="SBNO_Helicase_C_dom"/>
</dbReference>
<feature type="compositionally biased region" description="Basic residues" evidence="5">
    <location>
        <begin position="781"/>
        <end position="798"/>
    </location>
</feature>
<feature type="region of interest" description="Disordered" evidence="5">
    <location>
        <begin position="890"/>
        <end position="914"/>
    </location>
</feature>
<keyword evidence="3" id="KW-0175">Coiled coil</keyword>